<dbReference type="Proteomes" id="UP001204851">
    <property type="component" value="Unassembled WGS sequence"/>
</dbReference>
<dbReference type="InterPro" id="IPR029058">
    <property type="entry name" value="AB_hydrolase_fold"/>
</dbReference>
<sequence length="275" mass="29404">MMLPQLPTHDHWIPTPQGRLFARRWTPPQAEGGVRSPIVLLHESLGSVSVWRDFPARLARATGREVIAYDRLGFGRSDPHPGTLALSFVQDEAREGFAALRAQLGIDRFVALGHSVGGGMALGCAHAWPDDCEALVLESAQAFVEPLTLAGIRAAEAQFAAVGPDGASPAMARLAAHHGDKAPWVLRAWVDTWLSPAFAGWNLDTLLPGLRCPLLVLHGEQDEYGSPAQPQRFIALAGGPATLALLPGCGHVPHRQHPQRVLDAVADFLAGRPAA</sequence>
<evidence type="ECO:0000259" key="1">
    <source>
        <dbReference type="Pfam" id="PF12697"/>
    </source>
</evidence>
<dbReference type="PRINTS" id="PR00111">
    <property type="entry name" value="ABHYDROLASE"/>
</dbReference>
<dbReference type="PANTHER" id="PTHR43689">
    <property type="entry name" value="HYDROLASE"/>
    <property type="match status" value="1"/>
</dbReference>
<dbReference type="PANTHER" id="PTHR43689:SF8">
    <property type="entry name" value="ALPHA_BETA-HYDROLASES SUPERFAMILY PROTEIN"/>
    <property type="match status" value="1"/>
</dbReference>
<proteinExistence type="predicted"/>
<reference evidence="2 3" key="1">
    <citation type="submission" date="2022-06" db="EMBL/GenBank/DDBJ databases">
        <title>Ideonella sp. NS12-5 Genome sequencing and assembly.</title>
        <authorList>
            <person name="Jung Y."/>
        </authorList>
    </citation>
    <scope>NUCLEOTIDE SEQUENCE [LARGE SCALE GENOMIC DNA]</scope>
    <source>
        <strain evidence="2 3">NS12-5</strain>
    </source>
</reference>
<protein>
    <submittedName>
        <fullName evidence="2">Alpha/beta hydrolase</fullName>
    </submittedName>
</protein>
<name>A0ABT1BNC5_9BURK</name>
<keyword evidence="2" id="KW-0378">Hydrolase</keyword>
<gene>
    <name evidence="2" type="ORF">M0L44_13380</name>
</gene>
<accession>A0ABT1BNC5</accession>
<evidence type="ECO:0000313" key="3">
    <source>
        <dbReference type="Proteomes" id="UP001204851"/>
    </source>
</evidence>
<comment type="caution">
    <text evidence="2">The sequence shown here is derived from an EMBL/GenBank/DDBJ whole genome shotgun (WGS) entry which is preliminary data.</text>
</comment>
<dbReference type="Pfam" id="PF12697">
    <property type="entry name" value="Abhydrolase_6"/>
    <property type="match status" value="1"/>
</dbReference>
<evidence type="ECO:0000313" key="2">
    <source>
        <dbReference type="EMBL" id="MCO5977695.1"/>
    </source>
</evidence>
<keyword evidence="3" id="KW-1185">Reference proteome</keyword>
<dbReference type="InterPro" id="IPR000073">
    <property type="entry name" value="AB_hydrolase_1"/>
</dbReference>
<dbReference type="Gene3D" id="3.40.50.1820">
    <property type="entry name" value="alpha/beta hydrolase"/>
    <property type="match status" value="1"/>
</dbReference>
<dbReference type="GO" id="GO:0016787">
    <property type="term" value="F:hydrolase activity"/>
    <property type="evidence" value="ECO:0007669"/>
    <property type="project" value="UniProtKB-KW"/>
</dbReference>
<dbReference type="EMBL" id="JAMXMC010000007">
    <property type="protein sequence ID" value="MCO5977695.1"/>
    <property type="molecule type" value="Genomic_DNA"/>
</dbReference>
<feature type="domain" description="AB hydrolase-1" evidence="1">
    <location>
        <begin position="38"/>
        <end position="264"/>
    </location>
</feature>
<dbReference type="SUPFAM" id="SSF53474">
    <property type="entry name" value="alpha/beta-Hydrolases"/>
    <property type="match status" value="1"/>
</dbReference>
<organism evidence="2 3">
    <name type="scientific">Ideonella oryzae</name>
    <dbReference type="NCBI Taxonomy" id="2937441"/>
    <lineage>
        <taxon>Bacteria</taxon>
        <taxon>Pseudomonadati</taxon>
        <taxon>Pseudomonadota</taxon>
        <taxon>Betaproteobacteria</taxon>
        <taxon>Burkholderiales</taxon>
        <taxon>Sphaerotilaceae</taxon>
        <taxon>Ideonella</taxon>
    </lineage>
</organism>